<keyword evidence="1" id="KW-0812">Transmembrane</keyword>
<protein>
    <submittedName>
        <fullName evidence="2">Uncharacterized protein</fullName>
    </submittedName>
</protein>
<organism evidence="2 3">
    <name type="scientific">Anaerostipes hadrus</name>
    <dbReference type="NCBI Taxonomy" id="649756"/>
    <lineage>
        <taxon>Bacteria</taxon>
        <taxon>Bacillati</taxon>
        <taxon>Bacillota</taxon>
        <taxon>Clostridia</taxon>
        <taxon>Lachnospirales</taxon>
        <taxon>Lachnospiraceae</taxon>
        <taxon>Anaerostipes</taxon>
    </lineage>
</organism>
<sequence length="62" mass="7013">MVNEYAKEFAAMNHKLEIVAVLTIILILINIGFIVYTVKFQKQLTGNEKGEENNDSRNSISV</sequence>
<dbReference type="AlphaFoldDB" id="A0A174NRZ2"/>
<proteinExistence type="predicted"/>
<accession>A0A174NRZ2</accession>
<evidence type="ECO:0000256" key="1">
    <source>
        <dbReference type="SAM" id="Phobius"/>
    </source>
</evidence>
<reference evidence="2 3" key="1">
    <citation type="submission" date="2015-09" db="EMBL/GenBank/DDBJ databases">
        <authorList>
            <consortium name="Pathogen Informatics"/>
        </authorList>
    </citation>
    <scope>NUCLEOTIDE SEQUENCE [LARGE SCALE GENOMIC DNA]</scope>
    <source>
        <strain evidence="2 3">2789STDY5834908</strain>
    </source>
</reference>
<evidence type="ECO:0000313" key="3">
    <source>
        <dbReference type="Proteomes" id="UP000095564"/>
    </source>
</evidence>
<name>A0A174NRZ2_ANAHA</name>
<dbReference type="EMBL" id="CZAU01000013">
    <property type="protein sequence ID" value="CUP50031.1"/>
    <property type="molecule type" value="Genomic_DNA"/>
</dbReference>
<feature type="transmembrane region" description="Helical" evidence="1">
    <location>
        <begin position="18"/>
        <end position="38"/>
    </location>
</feature>
<dbReference type="Proteomes" id="UP000095564">
    <property type="component" value="Unassembled WGS sequence"/>
</dbReference>
<evidence type="ECO:0000313" key="2">
    <source>
        <dbReference type="EMBL" id="CUP50031.1"/>
    </source>
</evidence>
<dbReference type="RefSeq" id="WP_055159963.1">
    <property type="nucleotide sequence ID" value="NZ_CZAU01000013.1"/>
</dbReference>
<keyword evidence="1" id="KW-1133">Transmembrane helix</keyword>
<gene>
    <name evidence="2" type="ORF">ERS852520_01488</name>
</gene>
<keyword evidence="1" id="KW-0472">Membrane</keyword>